<dbReference type="Proteomes" id="UP000479190">
    <property type="component" value="Unassembled WGS sequence"/>
</dbReference>
<reference evidence="2 3" key="1">
    <citation type="submission" date="2020-02" db="EMBL/GenBank/DDBJ databases">
        <authorList>
            <person name="Ferguson B K."/>
        </authorList>
    </citation>
    <scope>NUCLEOTIDE SEQUENCE [LARGE SCALE GENOMIC DNA]</scope>
</reference>
<feature type="region of interest" description="Disordered" evidence="1">
    <location>
        <begin position="1"/>
        <end position="76"/>
    </location>
</feature>
<feature type="region of interest" description="Disordered" evidence="1">
    <location>
        <begin position="102"/>
        <end position="131"/>
    </location>
</feature>
<feature type="compositionally biased region" description="Basic and acidic residues" evidence="1">
    <location>
        <begin position="115"/>
        <end position="127"/>
    </location>
</feature>
<feature type="compositionally biased region" description="Polar residues" evidence="1">
    <location>
        <begin position="53"/>
        <end position="72"/>
    </location>
</feature>
<dbReference type="AlphaFoldDB" id="A0A6H5IJE6"/>
<accession>A0A6H5IJE6</accession>
<protein>
    <submittedName>
        <fullName evidence="2">Uncharacterized protein</fullName>
    </submittedName>
</protein>
<organism evidence="2 3">
    <name type="scientific">Trichogramma brassicae</name>
    <dbReference type="NCBI Taxonomy" id="86971"/>
    <lineage>
        <taxon>Eukaryota</taxon>
        <taxon>Metazoa</taxon>
        <taxon>Ecdysozoa</taxon>
        <taxon>Arthropoda</taxon>
        <taxon>Hexapoda</taxon>
        <taxon>Insecta</taxon>
        <taxon>Pterygota</taxon>
        <taxon>Neoptera</taxon>
        <taxon>Endopterygota</taxon>
        <taxon>Hymenoptera</taxon>
        <taxon>Apocrita</taxon>
        <taxon>Proctotrupomorpha</taxon>
        <taxon>Chalcidoidea</taxon>
        <taxon>Trichogrammatidae</taxon>
        <taxon>Trichogramma</taxon>
    </lineage>
</organism>
<gene>
    <name evidence="2" type="ORF">TBRA_LOCUS10111</name>
</gene>
<name>A0A6H5IJE6_9HYME</name>
<evidence type="ECO:0000313" key="2">
    <source>
        <dbReference type="EMBL" id="CAB0038325.1"/>
    </source>
</evidence>
<feature type="compositionally biased region" description="Low complexity" evidence="1">
    <location>
        <begin position="38"/>
        <end position="52"/>
    </location>
</feature>
<dbReference type="Pfam" id="PF03564">
    <property type="entry name" value="DUF1759"/>
    <property type="match status" value="1"/>
</dbReference>
<feature type="compositionally biased region" description="Basic and acidic residues" evidence="1">
    <location>
        <begin position="1"/>
        <end position="25"/>
    </location>
</feature>
<dbReference type="PANTHER" id="PTHR47331">
    <property type="entry name" value="PHD-TYPE DOMAIN-CONTAINING PROTEIN"/>
    <property type="match status" value="1"/>
</dbReference>
<proteinExistence type="predicted"/>
<sequence length="459" mass="51358">MSRQTKAKEVDKSRQVRSFIKEEKSPSVASTSSNPVCTRASSAWRRTTSSNAPPTSGNSTASQKQTSTTGTVPSPIRISMQEFLANGGQIMKVSEPLSTQLEISKQTEQPPPKVVEPKPKKDKEIQTDRTTSTIGTNCNASLVLDLPKFSGDPLDWPIFKRTFDYTTANNTYPPIENMLRLFNALQGDALEAVKASFSCWNTETVLELLEMRFGNPSLLLEALVAMIKRLPSLVEEPHRLAEFATDLRSAASSLKTHKLGNPQLDNHDLLSAILRKLPEAMLFDCIRFKSDDESLSKMEKLSDFVFLQAKLHLERGVTLSSEAATTSEARKRSRVEEEQPFVEQANITKRRNVLETEGKKALRNFISIGRGPSISRLFPWLFTRSSLGDACCCCLRHKQQQQQQQQLRASSSCLLFSCSSSGSVECIVRAYMNRIYTCPQHITERDPSARVCLSLYHKE</sequence>
<keyword evidence="3" id="KW-1185">Reference proteome</keyword>
<dbReference type="OrthoDB" id="7699782at2759"/>
<evidence type="ECO:0000313" key="3">
    <source>
        <dbReference type="Proteomes" id="UP000479190"/>
    </source>
</evidence>
<feature type="compositionally biased region" description="Polar residues" evidence="1">
    <location>
        <begin position="27"/>
        <end position="36"/>
    </location>
</feature>
<dbReference type="EMBL" id="CADCXV010000905">
    <property type="protein sequence ID" value="CAB0038325.1"/>
    <property type="molecule type" value="Genomic_DNA"/>
</dbReference>
<dbReference type="InterPro" id="IPR005312">
    <property type="entry name" value="DUF1759"/>
</dbReference>
<evidence type="ECO:0000256" key="1">
    <source>
        <dbReference type="SAM" id="MobiDB-lite"/>
    </source>
</evidence>